<dbReference type="InterPro" id="IPR032466">
    <property type="entry name" value="Metal_Hydrolase"/>
</dbReference>
<gene>
    <name evidence="2" type="ORF">C7R54_22955</name>
</gene>
<dbReference type="OrthoDB" id="9787654at2"/>
<protein>
    <submittedName>
        <fullName evidence="2">Amidohydrolase</fullName>
    </submittedName>
</protein>
<dbReference type="EMBL" id="PYAL01000007">
    <property type="protein sequence ID" value="RXN85350.1"/>
    <property type="molecule type" value="Genomic_DNA"/>
</dbReference>
<dbReference type="Pfam" id="PF04909">
    <property type="entry name" value="Amidohydro_2"/>
    <property type="match status" value="1"/>
</dbReference>
<name>A0A4Q1HFD5_9BURK</name>
<dbReference type="PANTHER" id="PTHR35563">
    <property type="entry name" value="BARREL METAL-DEPENDENT HYDROLASE, PUTATIVE (AFU_ORTHOLOGUE AFUA_1G16240)-RELATED"/>
    <property type="match status" value="1"/>
</dbReference>
<evidence type="ECO:0000313" key="2">
    <source>
        <dbReference type="EMBL" id="RXN85350.1"/>
    </source>
</evidence>
<dbReference type="SUPFAM" id="SSF51556">
    <property type="entry name" value="Metallo-dependent hydrolases"/>
    <property type="match status" value="1"/>
</dbReference>
<dbReference type="GO" id="GO:0016787">
    <property type="term" value="F:hydrolase activity"/>
    <property type="evidence" value="ECO:0007669"/>
    <property type="project" value="UniProtKB-KW"/>
</dbReference>
<comment type="caution">
    <text evidence="2">The sequence shown here is derived from an EMBL/GenBank/DDBJ whole genome shotgun (WGS) entry which is preliminary data.</text>
</comment>
<keyword evidence="3" id="KW-1185">Reference proteome</keyword>
<dbReference type="AlphaFoldDB" id="A0A4Q1HFD5"/>
<dbReference type="RefSeq" id="WP_129152928.1">
    <property type="nucleotide sequence ID" value="NZ_JBHSDO010000005.1"/>
</dbReference>
<dbReference type="InterPro" id="IPR006680">
    <property type="entry name" value="Amidohydro-rel"/>
</dbReference>
<organism evidence="2 3">
    <name type="scientific">Achromobacter aloeverae</name>
    <dbReference type="NCBI Taxonomy" id="1750518"/>
    <lineage>
        <taxon>Bacteria</taxon>
        <taxon>Pseudomonadati</taxon>
        <taxon>Pseudomonadota</taxon>
        <taxon>Betaproteobacteria</taxon>
        <taxon>Burkholderiales</taxon>
        <taxon>Alcaligenaceae</taxon>
        <taxon>Achromobacter</taxon>
    </lineage>
</organism>
<evidence type="ECO:0000313" key="3">
    <source>
        <dbReference type="Proteomes" id="UP000290849"/>
    </source>
</evidence>
<keyword evidence="2" id="KW-0378">Hydrolase</keyword>
<reference evidence="2 3" key="1">
    <citation type="journal article" date="2017" name="Int. J. Syst. Evol. Microbiol.">
        <title>Achromobacter aloeverae sp. nov., isolated from the root of Aloe vera (L.) Burm.f.</title>
        <authorList>
            <person name="Kuncharoen N."/>
            <person name="Muramatsu Y."/>
            <person name="Shibata C."/>
            <person name="Kamakura Y."/>
            <person name="Nakagawa Y."/>
            <person name="Tanasupawat S."/>
        </authorList>
    </citation>
    <scope>NUCLEOTIDE SEQUENCE [LARGE SCALE GENOMIC DNA]</scope>
    <source>
        <strain evidence="2 3">AVA-1</strain>
    </source>
</reference>
<dbReference type="Proteomes" id="UP000290849">
    <property type="component" value="Unassembled WGS sequence"/>
</dbReference>
<evidence type="ECO:0000259" key="1">
    <source>
        <dbReference type="Pfam" id="PF04909"/>
    </source>
</evidence>
<dbReference type="InterPro" id="IPR052358">
    <property type="entry name" value="Aro_Compnd_Degr_Hydrolases"/>
</dbReference>
<feature type="domain" description="Amidohydrolase-related" evidence="1">
    <location>
        <begin position="7"/>
        <end position="268"/>
    </location>
</feature>
<sequence length="268" mass="29391">MPEHDIWDCHTHIFGPWADFPLPESPTYQPDAAPYAELRALHARCGITRGVIVQATPYRDDHGALLAALQASAGAYRGIALIDLDTSEETLDSMHRLGVRGIRLGMMKHLAGALDLDRMRALLQRIRPYGWHALVHADLADVLAAVPALAPLGVPLIIDHMGRIPVHAAHDPAPLLRLLDDPGVWMKISGADRVTGGRDGYQAALPLMRRLIARAPDRILWGTDWPHVNIAYARPRVEALYDLLRQACADTPQALTAILGTNPARLYG</sequence>
<dbReference type="Gene3D" id="3.20.20.140">
    <property type="entry name" value="Metal-dependent hydrolases"/>
    <property type="match status" value="1"/>
</dbReference>
<dbReference type="PANTHER" id="PTHR35563:SF2">
    <property type="entry name" value="BARREL METAL-DEPENDENT HYDROLASE, PUTATIVE (AFU_ORTHOLOGUE AFUA_1G16240)-RELATED"/>
    <property type="match status" value="1"/>
</dbReference>
<proteinExistence type="predicted"/>
<accession>A0A4Q1HFD5</accession>